<dbReference type="InterPro" id="IPR008927">
    <property type="entry name" value="6-PGluconate_DH-like_C_sf"/>
</dbReference>
<dbReference type="SUPFAM" id="SSF48179">
    <property type="entry name" value="6-phosphogluconate dehydrogenase C-terminal domain-like"/>
    <property type="match status" value="1"/>
</dbReference>
<comment type="pathway">
    <text evidence="1">Cofactor biosynthesis; (R)-pantothenate biosynthesis; (R)-pantoate from 3-methyl-2-oxobutanoate: step 2/2.</text>
</comment>
<dbReference type="Proteomes" id="UP000235994">
    <property type="component" value="Unassembled WGS sequence"/>
</dbReference>
<dbReference type="EC" id="1.1.1.169" evidence="2"/>
<dbReference type="GO" id="GO:0008677">
    <property type="term" value="F:2-dehydropantoate 2-reductase activity"/>
    <property type="evidence" value="ECO:0007669"/>
    <property type="project" value="UniProtKB-EC"/>
</dbReference>
<dbReference type="EMBL" id="POQS01000004">
    <property type="protein sequence ID" value="PND33018.1"/>
    <property type="molecule type" value="Genomic_DNA"/>
</dbReference>
<feature type="chain" id="PRO_5015002914" description="2-dehydropantoate 2-reductase" evidence="7">
    <location>
        <begin position="29"/>
        <end position="330"/>
    </location>
</feature>
<evidence type="ECO:0000313" key="10">
    <source>
        <dbReference type="EMBL" id="PND33018.1"/>
    </source>
</evidence>
<evidence type="ECO:0000256" key="5">
    <source>
        <dbReference type="ARBA" id="ARBA00032024"/>
    </source>
</evidence>
<dbReference type="Pfam" id="PF08546">
    <property type="entry name" value="ApbA_C"/>
    <property type="match status" value="1"/>
</dbReference>
<dbReference type="Gene3D" id="1.10.1040.10">
    <property type="entry name" value="N-(1-d-carboxylethyl)-l-norvaline Dehydrogenase, domain 2"/>
    <property type="match status" value="1"/>
</dbReference>
<keyword evidence="7" id="KW-0732">Signal</keyword>
<dbReference type="SUPFAM" id="SSF51735">
    <property type="entry name" value="NAD(P)-binding Rossmann-fold domains"/>
    <property type="match status" value="1"/>
</dbReference>
<evidence type="ECO:0000256" key="7">
    <source>
        <dbReference type="SAM" id="SignalP"/>
    </source>
</evidence>
<dbReference type="PANTHER" id="PTHR21708:SF45">
    <property type="entry name" value="2-DEHYDROPANTOATE 2-REDUCTASE"/>
    <property type="match status" value="1"/>
</dbReference>
<dbReference type="InterPro" id="IPR013328">
    <property type="entry name" value="6PGD_dom2"/>
</dbReference>
<evidence type="ECO:0000256" key="1">
    <source>
        <dbReference type="ARBA" id="ARBA00004994"/>
    </source>
</evidence>
<evidence type="ECO:0000256" key="3">
    <source>
        <dbReference type="ARBA" id="ARBA00019465"/>
    </source>
</evidence>
<dbReference type="AlphaFoldDB" id="A0A2N8KHU4"/>
<evidence type="ECO:0000256" key="6">
    <source>
        <dbReference type="ARBA" id="ARBA00048793"/>
    </source>
</evidence>
<dbReference type="GO" id="GO:0015940">
    <property type="term" value="P:pantothenate biosynthetic process"/>
    <property type="evidence" value="ECO:0007669"/>
    <property type="project" value="UniProtKB-UniPathway"/>
</dbReference>
<dbReference type="InterPro" id="IPR013752">
    <property type="entry name" value="KPA_reductase"/>
</dbReference>
<dbReference type="RefSeq" id="WP_102774122.1">
    <property type="nucleotide sequence ID" value="NZ_POQS01000004.1"/>
</dbReference>
<comment type="caution">
    <text evidence="10">The sequence shown here is derived from an EMBL/GenBank/DDBJ whole genome shotgun (WGS) entry which is preliminary data.</text>
</comment>
<dbReference type="UniPathway" id="UPA00028">
    <property type="reaction ID" value="UER00004"/>
</dbReference>
<keyword evidence="4" id="KW-0566">Pantothenate biosynthesis</keyword>
<feature type="signal peptide" evidence="7">
    <location>
        <begin position="1"/>
        <end position="28"/>
    </location>
</feature>
<dbReference type="InterPro" id="IPR051402">
    <property type="entry name" value="KPR-Related"/>
</dbReference>
<name>A0A2N8KHU4_9BURK</name>
<protein>
    <recommendedName>
        <fullName evidence="3">2-dehydropantoate 2-reductase</fullName>
        <ecNumber evidence="2">1.1.1.169</ecNumber>
    </recommendedName>
    <alternativeName>
        <fullName evidence="5">Ketopantoate reductase</fullName>
    </alternativeName>
</protein>
<evidence type="ECO:0000259" key="9">
    <source>
        <dbReference type="Pfam" id="PF08546"/>
    </source>
</evidence>
<reference evidence="10 11" key="1">
    <citation type="submission" date="2018-01" db="EMBL/GenBank/DDBJ databases">
        <title>The draft genome of an aniline degradation strain ANB-1.</title>
        <authorList>
            <person name="Zhang L."/>
            <person name="Jiang J."/>
        </authorList>
    </citation>
    <scope>NUCLEOTIDE SEQUENCE [LARGE SCALE GENOMIC DNA]</scope>
    <source>
        <strain evidence="10 11">ANB-1</strain>
    </source>
</reference>
<accession>A0A2N8KHU4</accession>
<evidence type="ECO:0000256" key="2">
    <source>
        <dbReference type="ARBA" id="ARBA00013014"/>
    </source>
</evidence>
<dbReference type="PANTHER" id="PTHR21708">
    <property type="entry name" value="PROBABLE 2-DEHYDROPANTOATE 2-REDUCTASE"/>
    <property type="match status" value="1"/>
</dbReference>
<proteinExistence type="predicted"/>
<dbReference type="FunFam" id="1.10.1040.10:FF:000017">
    <property type="entry name" value="2-dehydropantoate 2-reductase"/>
    <property type="match status" value="1"/>
</dbReference>
<feature type="domain" description="Ketopantoate reductase N-terminal" evidence="8">
    <location>
        <begin position="9"/>
        <end position="176"/>
    </location>
</feature>
<gene>
    <name evidence="10" type="ORF">C1I89_18745</name>
</gene>
<dbReference type="NCBIfam" id="NF005089">
    <property type="entry name" value="PRK06522.1-4"/>
    <property type="match status" value="1"/>
</dbReference>
<evidence type="ECO:0000259" key="8">
    <source>
        <dbReference type="Pfam" id="PF02558"/>
    </source>
</evidence>
<sequence length="330" mass="34551">MENSHQCRIAVYGAGAIGCLLAARLAQAGCHVSVVARGETLDALRRHGAGLAVDGAVHRHPVHATDDPAQIREVDYLFLTVKQQALPAIAPGLMPMLAAGGAIVPAVNGIPWWYLPTLDSPLGAAPLVSVDPQGVLARAVPLERVLGAVVYIAAHSAQPGVASQDARNNLAIGEPDGALSPRALRLARLLTQAGVQCEASPRIHEAVWIKAAGNATFNPLSVLAHARMDALVSDPYLSRLARALLHEYLSLGKALGLALDVTVEQRMQAAAGSGAAQTSMLQDALKGKPLETDALIGAMVEIAEKLDLDMPCANMVWGLIRHRNRSAGSL</sequence>
<dbReference type="InterPro" id="IPR036291">
    <property type="entry name" value="NAD(P)-bd_dom_sf"/>
</dbReference>
<dbReference type="InterPro" id="IPR013332">
    <property type="entry name" value="KPR_N"/>
</dbReference>
<keyword evidence="11" id="KW-1185">Reference proteome</keyword>
<feature type="domain" description="Ketopantoate reductase C-terminal" evidence="9">
    <location>
        <begin position="203"/>
        <end position="323"/>
    </location>
</feature>
<evidence type="ECO:0000313" key="11">
    <source>
        <dbReference type="Proteomes" id="UP000235994"/>
    </source>
</evidence>
<dbReference type="Pfam" id="PF02558">
    <property type="entry name" value="ApbA"/>
    <property type="match status" value="1"/>
</dbReference>
<organism evidence="10 11">
    <name type="scientific">Achromobacter pulmonis</name>
    <dbReference type="NCBI Taxonomy" id="1389932"/>
    <lineage>
        <taxon>Bacteria</taxon>
        <taxon>Pseudomonadati</taxon>
        <taxon>Pseudomonadota</taxon>
        <taxon>Betaproteobacteria</taxon>
        <taxon>Burkholderiales</taxon>
        <taxon>Alcaligenaceae</taxon>
        <taxon>Achromobacter</taxon>
    </lineage>
</organism>
<dbReference type="Gene3D" id="3.40.50.720">
    <property type="entry name" value="NAD(P)-binding Rossmann-like Domain"/>
    <property type="match status" value="1"/>
</dbReference>
<comment type="catalytic activity">
    <reaction evidence="6">
        <text>(R)-pantoate + NADP(+) = 2-dehydropantoate + NADPH + H(+)</text>
        <dbReference type="Rhea" id="RHEA:16233"/>
        <dbReference type="ChEBI" id="CHEBI:11561"/>
        <dbReference type="ChEBI" id="CHEBI:15378"/>
        <dbReference type="ChEBI" id="CHEBI:15980"/>
        <dbReference type="ChEBI" id="CHEBI:57783"/>
        <dbReference type="ChEBI" id="CHEBI:58349"/>
        <dbReference type="EC" id="1.1.1.169"/>
    </reaction>
</comment>
<evidence type="ECO:0000256" key="4">
    <source>
        <dbReference type="ARBA" id="ARBA00022655"/>
    </source>
</evidence>
<dbReference type="GO" id="GO:0005737">
    <property type="term" value="C:cytoplasm"/>
    <property type="evidence" value="ECO:0007669"/>
    <property type="project" value="TreeGrafter"/>
</dbReference>